<feature type="chain" id="PRO_5019730369" evidence="1">
    <location>
        <begin position="19"/>
        <end position="98"/>
    </location>
</feature>
<name>A0A455VXW7_ENTAS</name>
<protein>
    <submittedName>
        <fullName evidence="2">Uncharacterized protein</fullName>
    </submittedName>
</protein>
<feature type="signal peptide" evidence="1">
    <location>
        <begin position="1"/>
        <end position="18"/>
    </location>
</feature>
<sequence>MKKFLLALALLTPLAATAKESVLDHLKQSSSVICKDHAQPSQCKVAVQATMLAVYNFTSLDAGCESSSDEVKARMNNELKAQCAAAKEISDYFKSQNQ</sequence>
<dbReference type="AlphaFoldDB" id="A0A455VXW7"/>
<dbReference type="EMBL" id="AP019533">
    <property type="protein sequence ID" value="BBI95796.1"/>
    <property type="molecule type" value="Genomic_DNA"/>
</dbReference>
<keyword evidence="1" id="KW-0732">Signal</keyword>
<proteinExistence type="predicted"/>
<gene>
    <name evidence="2" type="ORF">MRY18106EAS_23280</name>
</gene>
<evidence type="ECO:0000313" key="2">
    <source>
        <dbReference type="EMBL" id="BBI95796.1"/>
    </source>
</evidence>
<organism evidence="2">
    <name type="scientific">Enterobacter asburiae</name>
    <dbReference type="NCBI Taxonomy" id="61645"/>
    <lineage>
        <taxon>Bacteria</taxon>
        <taxon>Pseudomonadati</taxon>
        <taxon>Pseudomonadota</taxon>
        <taxon>Gammaproteobacteria</taxon>
        <taxon>Enterobacterales</taxon>
        <taxon>Enterobacteriaceae</taxon>
        <taxon>Enterobacter</taxon>
        <taxon>Enterobacter cloacae complex</taxon>
    </lineage>
</organism>
<dbReference type="RefSeq" id="WP_198885605.1">
    <property type="nucleotide sequence ID" value="NZ_JAEKKB010000001.1"/>
</dbReference>
<evidence type="ECO:0000256" key="1">
    <source>
        <dbReference type="SAM" id="SignalP"/>
    </source>
</evidence>
<accession>A0A455VXW7</accession>
<reference evidence="2" key="1">
    <citation type="submission" date="2019-03" db="EMBL/GenBank/DDBJ databases">
        <title>Complete genome sequences of Enterobacter asburiae str. MRY18-106 isolated from a patient in Japan.</title>
        <authorList>
            <person name="Sekizuka T."/>
            <person name="Matsui M."/>
            <person name="Takara T."/>
            <person name="Uechi A."/>
            <person name="Harakuni M."/>
            <person name="Kimura T."/>
            <person name="Suzuki S."/>
            <person name="Kuroda M."/>
        </authorList>
    </citation>
    <scope>NUCLEOTIDE SEQUENCE</scope>
    <source>
        <strain evidence="2">MRY18-106</strain>
    </source>
</reference>